<name>A0ABS4DY24_9HYPH</name>
<feature type="transmembrane region" description="Helical" evidence="10">
    <location>
        <begin position="92"/>
        <end position="111"/>
    </location>
</feature>
<accession>A0ABS4DY24</accession>
<dbReference type="HAMAP" id="MF_01043">
    <property type="entry name" value="PlsY"/>
    <property type="match status" value="1"/>
</dbReference>
<dbReference type="NCBIfam" id="TIGR00023">
    <property type="entry name" value="glycerol-3-phosphate 1-O-acyltransferase PlsY"/>
    <property type="match status" value="1"/>
</dbReference>
<sequence>MPSLDYSSLTATAIAASLVIGYFLGSIPFGFLLTRMAGLGDVRKIGSGNIGATNVLRTGNKPLAAATLLLDALKATAAAVLAQHLFGSELAGLLGGFAAFIGHLFPVWLGFKGGKGVATYVGMLLGVEPIMVAVFAVVWIGIAWLSRYSSLSALVATLVIPVALWILGRQDAALVTSAMTVITYWKHKTNIERLIARTESKIGQKG</sequence>
<evidence type="ECO:0000256" key="6">
    <source>
        <dbReference type="ARBA" id="ARBA00023098"/>
    </source>
</evidence>
<keyword evidence="4 10" id="KW-0812">Transmembrane</keyword>
<gene>
    <name evidence="10" type="primary">plsY</name>
    <name evidence="11" type="ORF">J2Z17_002023</name>
</gene>
<dbReference type="InterPro" id="IPR003811">
    <property type="entry name" value="G3P_acylTferase_PlsY"/>
</dbReference>
<dbReference type="EC" id="2.3.1.275" evidence="10"/>
<dbReference type="PANTHER" id="PTHR30309:SF0">
    <property type="entry name" value="GLYCEROL-3-PHOSPHATE ACYLTRANSFERASE-RELATED"/>
    <property type="match status" value="1"/>
</dbReference>
<evidence type="ECO:0000256" key="4">
    <source>
        <dbReference type="ARBA" id="ARBA00022692"/>
    </source>
</evidence>
<evidence type="ECO:0000256" key="10">
    <source>
        <dbReference type="HAMAP-Rule" id="MF_01043"/>
    </source>
</evidence>
<evidence type="ECO:0000256" key="8">
    <source>
        <dbReference type="ARBA" id="ARBA00023209"/>
    </source>
</evidence>
<comment type="subunit">
    <text evidence="10">Probably interacts with PlsX.</text>
</comment>
<dbReference type="Pfam" id="PF02660">
    <property type="entry name" value="G3P_acyltransf"/>
    <property type="match status" value="1"/>
</dbReference>
<dbReference type="PANTHER" id="PTHR30309">
    <property type="entry name" value="INNER MEMBRANE PROTEIN YGIH"/>
    <property type="match status" value="1"/>
</dbReference>
<evidence type="ECO:0000313" key="12">
    <source>
        <dbReference type="Proteomes" id="UP000759443"/>
    </source>
</evidence>
<keyword evidence="6 10" id="KW-0443">Lipid metabolism</keyword>
<evidence type="ECO:0000256" key="5">
    <source>
        <dbReference type="ARBA" id="ARBA00022989"/>
    </source>
</evidence>
<keyword evidence="12" id="KW-1185">Reference proteome</keyword>
<feature type="transmembrane region" description="Helical" evidence="10">
    <location>
        <begin position="12"/>
        <end position="34"/>
    </location>
</feature>
<comment type="caution">
    <text evidence="11">The sequence shown here is derived from an EMBL/GenBank/DDBJ whole genome shotgun (WGS) entry which is preliminary data.</text>
</comment>
<feature type="transmembrane region" description="Helical" evidence="10">
    <location>
        <begin position="118"/>
        <end position="142"/>
    </location>
</feature>
<proteinExistence type="inferred from homology"/>
<keyword evidence="7 10" id="KW-0472">Membrane</keyword>
<dbReference type="EMBL" id="JAGGJU010000005">
    <property type="protein sequence ID" value="MBP1850586.1"/>
    <property type="molecule type" value="Genomic_DNA"/>
</dbReference>
<comment type="similarity">
    <text evidence="10">Belongs to the PlsY family.</text>
</comment>
<evidence type="ECO:0000256" key="2">
    <source>
        <dbReference type="ARBA" id="ARBA00022516"/>
    </source>
</evidence>
<keyword evidence="2 10" id="KW-0444">Lipid biosynthesis</keyword>
<comment type="function">
    <text evidence="10">Catalyzes the transfer of an acyl group from acyl-phosphate (acyl-PO(4)) to glycerol-3-phosphate (G3P) to form lysophosphatidic acid (LPA). This enzyme utilizes acyl-phosphate as fatty acyl donor, but not acyl-CoA or acyl-ACP.</text>
</comment>
<comment type="catalytic activity">
    <reaction evidence="10">
        <text>an acyl phosphate + sn-glycerol 3-phosphate = a 1-acyl-sn-glycero-3-phosphate + phosphate</text>
        <dbReference type="Rhea" id="RHEA:34075"/>
        <dbReference type="ChEBI" id="CHEBI:43474"/>
        <dbReference type="ChEBI" id="CHEBI:57597"/>
        <dbReference type="ChEBI" id="CHEBI:57970"/>
        <dbReference type="ChEBI" id="CHEBI:59918"/>
        <dbReference type="EC" id="2.3.1.275"/>
    </reaction>
</comment>
<dbReference type="Proteomes" id="UP000759443">
    <property type="component" value="Unassembled WGS sequence"/>
</dbReference>
<protein>
    <recommendedName>
        <fullName evidence="10">Glycerol-3-phosphate acyltransferase</fullName>
    </recommendedName>
    <alternativeName>
        <fullName evidence="10">Acyl-PO4 G3P acyltransferase</fullName>
    </alternativeName>
    <alternativeName>
        <fullName evidence="10">Acyl-phosphate--glycerol-3-phosphate acyltransferase</fullName>
    </alternativeName>
    <alternativeName>
        <fullName evidence="10">G3P acyltransferase</fullName>
        <shortName evidence="10">GPAT</shortName>
        <ecNumber evidence="10">2.3.1.275</ecNumber>
    </alternativeName>
    <alternativeName>
        <fullName evidence="10">Lysophosphatidic acid synthase</fullName>
        <shortName evidence="10">LPA synthase</shortName>
    </alternativeName>
</protein>
<evidence type="ECO:0000256" key="1">
    <source>
        <dbReference type="ARBA" id="ARBA00022475"/>
    </source>
</evidence>
<comment type="subcellular location">
    <subcellularLocation>
        <location evidence="10">Cell membrane</location>
        <topology evidence="10">Multi-pass membrane protein</topology>
    </subcellularLocation>
</comment>
<dbReference type="GO" id="GO:0004366">
    <property type="term" value="F:glycerol-3-phosphate O-acyltransferase activity"/>
    <property type="evidence" value="ECO:0007669"/>
    <property type="project" value="UniProtKB-EC"/>
</dbReference>
<keyword evidence="11" id="KW-0012">Acyltransferase</keyword>
<evidence type="ECO:0000313" key="11">
    <source>
        <dbReference type="EMBL" id="MBP1850586.1"/>
    </source>
</evidence>
<evidence type="ECO:0000256" key="9">
    <source>
        <dbReference type="ARBA" id="ARBA00023264"/>
    </source>
</evidence>
<keyword evidence="9 10" id="KW-1208">Phospholipid metabolism</keyword>
<keyword evidence="3 10" id="KW-0808">Transferase</keyword>
<keyword evidence="1 10" id="KW-1003">Cell membrane</keyword>
<feature type="transmembrane region" description="Helical" evidence="10">
    <location>
        <begin position="148"/>
        <end position="167"/>
    </location>
</feature>
<organism evidence="11 12">
    <name type="scientific">Rhizobium halophytocola</name>
    <dbReference type="NCBI Taxonomy" id="735519"/>
    <lineage>
        <taxon>Bacteria</taxon>
        <taxon>Pseudomonadati</taxon>
        <taxon>Pseudomonadota</taxon>
        <taxon>Alphaproteobacteria</taxon>
        <taxon>Hyphomicrobiales</taxon>
        <taxon>Rhizobiaceae</taxon>
        <taxon>Rhizobium/Agrobacterium group</taxon>
        <taxon>Rhizobium</taxon>
    </lineage>
</organism>
<keyword evidence="5 10" id="KW-1133">Transmembrane helix</keyword>
<dbReference type="SMART" id="SM01207">
    <property type="entry name" value="G3P_acyltransf"/>
    <property type="match status" value="1"/>
</dbReference>
<evidence type="ECO:0000256" key="7">
    <source>
        <dbReference type="ARBA" id="ARBA00023136"/>
    </source>
</evidence>
<reference evidence="11 12" key="1">
    <citation type="submission" date="2021-03" db="EMBL/GenBank/DDBJ databases">
        <title>Genomic Encyclopedia of Type Strains, Phase IV (KMG-IV): sequencing the most valuable type-strain genomes for metagenomic binning, comparative biology and taxonomic classification.</title>
        <authorList>
            <person name="Goeker M."/>
        </authorList>
    </citation>
    <scope>NUCLEOTIDE SEQUENCE [LARGE SCALE GENOMIC DNA]</scope>
    <source>
        <strain evidence="11 12">DSM 21600</strain>
    </source>
</reference>
<comment type="pathway">
    <text evidence="10">Lipid metabolism; phospholipid metabolism.</text>
</comment>
<dbReference type="RefSeq" id="WP_342454395.1">
    <property type="nucleotide sequence ID" value="NZ_JAGGJU010000005.1"/>
</dbReference>
<keyword evidence="8 10" id="KW-0594">Phospholipid biosynthesis</keyword>
<evidence type="ECO:0000256" key="3">
    <source>
        <dbReference type="ARBA" id="ARBA00022679"/>
    </source>
</evidence>